<dbReference type="PANTHER" id="PTHR11851">
    <property type="entry name" value="METALLOPROTEASE"/>
    <property type="match status" value="1"/>
</dbReference>
<sequence length="432" mass="50099">MIKINYEFYKLANGIEVLLIPNSETYSLTIKSYINSGSALENEKEHGITHFIEHLCSSATEKWPTKESLNETIEFNGGDANAWTSKEAISYYINVPYNKADFGLEYIYQVLFHPKISEEAVEKEKIIILDELSKNMDDVGYRNNSYTTKVISIMNSGYVHEILGTEKSIISFNYLNVEKKIKELHDPSKLQLLIVGNFDVNKTKTLIDKYFNDIKSIYPKEEFPNEKLKKSFIDSGYDNETRLITNTLFFNTPGDIEIPTKQDLQFDVISKIIAGPNSSRLNKRLREKESLLYYISCTHFSYKPFGIIGVYYESIQDQFEKTFNIVIEELKKLAEYGVSKSELNHITEYICNRNLVHYDNIHSYSKLISSTLLNGKEFYELERMNETIKNFSVNEINKSIKQYINLNEVNSIAYGKIDKETTKMMEQVLSKK</sequence>
<dbReference type="InterPro" id="IPR011249">
    <property type="entry name" value="Metalloenz_LuxS/M16"/>
</dbReference>
<evidence type="ECO:0000259" key="3">
    <source>
        <dbReference type="Pfam" id="PF00675"/>
    </source>
</evidence>
<dbReference type="InterPro" id="IPR007863">
    <property type="entry name" value="Peptidase_M16_C"/>
</dbReference>
<protein>
    <recommendedName>
        <fullName evidence="7">Insulinase family protein</fullName>
    </recommendedName>
</protein>
<comment type="similarity">
    <text evidence="1 2">Belongs to the peptidase M16 family.</text>
</comment>
<evidence type="ECO:0000259" key="4">
    <source>
        <dbReference type="Pfam" id="PF05193"/>
    </source>
</evidence>
<gene>
    <name evidence="5" type="ORF">CO058_02160</name>
</gene>
<dbReference type="SUPFAM" id="SSF63411">
    <property type="entry name" value="LuxS/MPP-like metallohydrolase"/>
    <property type="match status" value="2"/>
</dbReference>
<evidence type="ECO:0000313" key="5">
    <source>
        <dbReference type="EMBL" id="PJC23654.1"/>
    </source>
</evidence>
<comment type="caution">
    <text evidence="5">The sequence shown here is derived from an EMBL/GenBank/DDBJ whole genome shotgun (WGS) entry which is preliminary data.</text>
</comment>
<proteinExistence type="inferred from homology"/>
<dbReference type="InterPro" id="IPR011765">
    <property type="entry name" value="Pept_M16_N"/>
</dbReference>
<accession>A0A2M8ELN7</accession>
<dbReference type="GO" id="GO:0046872">
    <property type="term" value="F:metal ion binding"/>
    <property type="evidence" value="ECO:0007669"/>
    <property type="project" value="InterPro"/>
</dbReference>
<evidence type="ECO:0000256" key="1">
    <source>
        <dbReference type="ARBA" id="ARBA00007261"/>
    </source>
</evidence>
<dbReference type="AlphaFoldDB" id="A0A2M8ELN7"/>
<feature type="domain" description="Peptidase M16 N-terminal" evidence="3">
    <location>
        <begin position="18"/>
        <end position="135"/>
    </location>
</feature>
<evidence type="ECO:0000313" key="6">
    <source>
        <dbReference type="Proteomes" id="UP000229756"/>
    </source>
</evidence>
<evidence type="ECO:0008006" key="7">
    <source>
        <dbReference type="Google" id="ProtNLM"/>
    </source>
</evidence>
<dbReference type="GO" id="GO:0004222">
    <property type="term" value="F:metalloendopeptidase activity"/>
    <property type="evidence" value="ECO:0007669"/>
    <property type="project" value="InterPro"/>
</dbReference>
<feature type="domain" description="Peptidase M16 C-terminal" evidence="4">
    <location>
        <begin position="176"/>
        <end position="345"/>
    </location>
</feature>
<evidence type="ECO:0000256" key="2">
    <source>
        <dbReference type="RuleBase" id="RU004447"/>
    </source>
</evidence>
<dbReference type="InterPro" id="IPR001431">
    <property type="entry name" value="Pept_M16_Zn_BS"/>
</dbReference>
<dbReference type="Gene3D" id="3.30.830.10">
    <property type="entry name" value="Metalloenzyme, LuxS/M16 peptidase-like"/>
    <property type="match status" value="2"/>
</dbReference>
<reference evidence="6" key="1">
    <citation type="submission" date="2017-09" db="EMBL/GenBank/DDBJ databases">
        <title>Depth-based differentiation of microbial function through sediment-hosted aquifers and enrichment of novel symbionts in the deep terrestrial subsurface.</title>
        <authorList>
            <person name="Probst A.J."/>
            <person name="Ladd B."/>
            <person name="Jarett J.K."/>
            <person name="Geller-Mcgrath D.E."/>
            <person name="Sieber C.M.K."/>
            <person name="Emerson J.B."/>
            <person name="Anantharaman K."/>
            <person name="Thomas B.C."/>
            <person name="Malmstrom R."/>
            <person name="Stieglmeier M."/>
            <person name="Klingl A."/>
            <person name="Woyke T."/>
            <person name="Ryan C.M."/>
            <person name="Banfield J.F."/>
        </authorList>
    </citation>
    <scope>NUCLEOTIDE SEQUENCE [LARGE SCALE GENOMIC DNA]</scope>
</reference>
<dbReference type="GO" id="GO:0006508">
    <property type="term" value="P:proteolysis"/>
    <property type="evidence" value="ECO:0007669"/>
    <property type="project" value="InterPro"/>
</dbReference>
<dbReference type="PANTHER" id="PTHR11851:SF49">
    <property type="entry name" value="MITOCHONDRIAL-PROCESSING PEPTIDASE SUBUNIT ALPHA"/>
    <property type="match status" value="1"/>
</dbReference>
<dbReference type="Proteomes" id="UP000229756">
    <property type="component" value="Unassembled WGS sequence"/>
</dbReference>
<name>A0A2M8ELN7_UNCKA</name>
<organism evidence="5 6">
    <name type="scientific">candidate division WWE3 bacterium CG_4_9_14_0_2_um_filter_35_11</name>
    <dbReference type="NCBI Taxonomy" id="1975077"/>
    <lineage>
        <taxon>Bacteria</taxon>
        <taxon>Katanobacteria</taxon>
    </lineage>
</organism>
<dbReference type="InterPro" id="IPR050361">
    <property type="entry name" value="MPP/UQCRC_Complex"/>
</dbReference>
<dbReference type="EMBL" id="PFSJ01000018">
    <property type="protein sequence ID" value="PJC23654.1"/>
    <property type="molecule type" value="Genomic_DNA"/>
</dbReference>
<dbReference type="PROSITE" id="PS00143">
    <property type="entry name" value="INSULINASE"/>
    <property type="match status" value="1"/>
</dbReference>
<dbReference type="Pfam" id="PF05193">
    <property type="entry name" value="Peptidase_M16_C"/>
    <property type="match status" value="1"/>
</dbReference>
<dbReference type="Pfam" id="PF00675">
    <property type="entry name" value="Peptidase_M16"/>
    <property type="match status" value="1"/>
</dbReference>